<proteinExistence type="predicted"/>
<name>A0A383BUE1_9ZZZZ</name>
<protein>
    <submittedName>
        <fullName evidence="1">Uncharacterized protein</fullName>
    </submittedName>
</protein>
<dbReference type="AlphaFoldDB" id="A0A383BUE1"/>
<dbReference type="EMBL" id="UINC01202965">
    <property type="protein sequence ID" value="SVE23008.1"/>
    <property type="molecule type" value="Genomic_DNA"/>
</dbReference>
<gene>
    <name evidence="1" type="ORF">METZ01_LOCUS475862</name>
</gene>
<evidence type="ECO:0000313" key="1">
    <source>
        <dbReference type="EMBL" id="SVE23008.1"/>
    </source>
</evidence>
<reference evidence="1" key="1">
    <citation type="submission" date="2018-05" db="EMBL/GenBank/DDBJ databases">
        <authorList>
            <person name="Lanie J.A."/>
            <person name="Ng W.-L."/>
            <person name="Kazmierczak K.M."/>
            <person name="Andrzejewski T.M."/>
            <person name="Davidsen T.M."/>
            <person name="Wayne K.J."/>
            <person name="Tettelin H."/>
            <person name="Glass J.I."/>
            <person name="Rusch D."/>
            <person name="Podicherti R."/>
            <person name="Tsui H.-C.T."/>
            <person name="Winkler M.E."/>
        </authorList>
    </citation>
    <scope>NUCLEOTIDE SEQUENCE</scope>
</reference>
<sequence>NHHIQDTSEHPGQRQNLAVSEFVYL</sequence>
<accession>A0A383BUE1</accession>
<organism evidence="1">
    <name type="scientific">marine metagenome</name>
    <dbReference type="NCBI Taxonomy" id="408172"/>
    <lineage>
        <taxon>unclassified sequences</taxon>
        <taxon>metagenomes</taxon>
        <taxon>ecological metagenomes</taxon>
    </lineage>
</organism>
<feature type="non-terminal residue" evidence="1">
    <location>
        <position position="1"/>
    </location>
</feature>